<evidence type="ECO:0000256" key="1">
    <source>
        <dbReference type="ARBA" id="ARBA00023002"/>
    </source>
</evidence>
<accession>A0ABV6U9E5</accession>
<evidence type="ECO:0000313" key="6">
    <source>
        <dbReference type="Proteomes" id="UP001589870"/>
    </source>
</evidence>
<evidence type="ECO:0000259" key="4">
    <source>
        <dbReference type="Pfam" id="PF00171"/>
    </source>
</evidence>
<comment type="similarity">
    <text evidence="3">Belongs to the aldehyde dehydrogenase family.</text>
</comment>
<dbReference type="CDD" id="cd07101">
    <property type="entry name" value="ALDH_SSADH2_GabD2"/>
    <property type="match status" value="1"/>
</dbReference>
<dbReference type="GO" id="GO:0036243">
    <property type="term" value="F:succinate-semialdehyde dehydrogenase (NADP+) activity"/>
    <property type="evidence" value="ECO:0007669"/>
    <property type="project" value="UniProtKB-EC"/>
</dbReference>
<proteinExistence type="inferred from homology"/>
<dbReference type="PROSITE" id="PS00687">
    <property type="entry name" value="ALDEHYDE_DEHYDR_GLU"/>
    <property type="match status" value="1"/>
</dbReference>
<dbReference type="EC" id="1.2.1.79" evidence="5"/>
<dbReference type="EMBL" id="JBHMQT010000044">
    <property type="protein sequence ID" value="MFC0864803.1"/>
    <property type="molecule type" value="Genomic_DNA"/>
</dbReference>
<dbReference type="SUPFAM" id="SSF53720">
    <property type="entry name" value="ALDH-like"/>
    <property type="match status" value="1"/>
</dbReference>
<feature type="active site" evidence="2">
    <location>
        <position position="254"/>
    </location>
</feature>
<sequence>MAATIRALDAAMVDRVLKHVASEGKTKEIPAPFTGEPLAEVPVSTAEDVRTAHARARAAQEAWAALPIRERIEPFLRLHDAMLDRRAELLDIVQWETGKARRHAYEEVLDAAGCTLYFVRRAPGLLSPHRRQGIFPIATRATELRHPKGVVAVISPWNYPLALGVSDVTPALIAGNAVVHKPDTQTPLSVLWTIDLLVELGMPRDIWQVALGDPADIGDPLLDGADYVAFTGSTRAGRKIAEEAAKRLIGCSLELGGKNPMIVLDDADLDVAVQGAIRACFTNAGQLCISIERLYVHESIADAYCDKLARTVRNMKIGASLDWDLQMGSLTYRRQLEAVSAHVADAVDKGARVLAGGRARPDLGPLFYEPTILDGVTEEMSVCRDETFGPVVSIYRFADEDEAAEKANDTPYGLNASIWTGDLTRGRALAARLTAGTVNINEGYASAWGSHDAPMGGMKASGLGRRHGTEGLLKYTESQTIASQATWLGFEPILGMTYEKYADTLAVVLKTMKRLHLK</sequence>
<dbReference type="InterPro" id="IPR016162">
    <property type="entry name" value="Ald_DH_N"/>
</dbReference>
<comment type="caution">
    <text evidence="5">The sequence shown here is derived from an EMBL/GenBank/DDBJ whole genome shotgun (WGS) entry which is preliminary data.</text>
</comment>
<dbReference type="InterPro" id="IPR015590">
    <property type="entry name" value="Aldehyde_DH_dom"/>
</dbReference>
<dbReference type="Gene3D" id="3.40.605.10">
    <property type="entry name" value="Aldehyde Dehydrogenase, Chain A, domain 1"/>
    <property type="match status" value="1"/>
</dbReference>
<dbReference type="InterPro" id="IPR016161">
    <property type="entry name" value="Ald_DH/histidinol_DH"/>
</dbReference>
<keyword evidence="6" id="KW-1185">Reference proteome</keyword>
<dbReference type="Pfam" id="PF00171">
    <property type="entry name" value="Aldedh"/>
    <property type="match status" value="1"/>
</dbReference>
<dbReference type="Gene3D" id="3.40.309.10">
    <property type="entry name" value="Aldehyde Dehydrogenase, Chain A, domain 2"/>
    <property type="match status" value="1"/>
</dbReference>
<dbReference type="NCBIfam" id="NF006916">
    <property type="entry name" value="PRK09407.1"/>
    <property type="match status" value="1"/>
</dbReference>
<dbReference type="InterPro" id="IPR016163">
    <property type="entry name" value="Ald_DH_C"/>
</dbReference>
<protein>
    <submittedName>
        <fullName evidence="5">Succinic semialdehyde dehydrogenase</fullName>
        <ecNumber evidence="5">1.2.1.79</ecNumber>
    </submittedName>
</protein>
<name>A0ABV6U9E5_9ACTN</name>
<feature type="domain" description="Aldehyde dehydrogenase" evidence="4">
    <location>
        <begin position="20"/>
        <end position="481"/>
    </location>
</feature>
<dbReference type="PANTHER" id="PTHR11699">
    <property type="entry name" value="ALDEHYDE DEHYDROGENASE-RELATED"/>
    <property type="match status" value="1"/>
</dbReference>
<dbReference type="RefSeq" id="WP_394302863.1">
    <property type="nucleotide sequence ID" value="NZ_JBHMQT010000044.1"/>
</dbReference>
<dbReference type="InterPro" id="IPR029510">
    <property type="entry name" value="Ald_DH_CS_GLU"/>
</dbReference>
<evidence type="ECO:0000256" key="2">
    <source>
        <dbReference type="PROSITE-ProRule" id="PRU10007"/>
    </source>
</evidence>
<dbReference type="Proteomes" id="UP001589870">
    <property type="component" value="Unassembled WGS sequence"/>
</dbReference>
<evidence type="ECO:0000256" key="3">
    <source>
        <dbReference type="RuleBase" id="RU003345"/>
    </source>
</evidence>
<gene>
    <name evidence="5" type="ORF">ACFHYQ_21145</name>
</gene>
<keyword evidence="1 3" id="KW-0560">Oxidoreductase</keyword>
<reference evidence="5 6" key="1">
    <citation type="submission" date="2024-09" db="EMBL/GenBank/DDBJ databases">
        <authorList>
            <person name="Sun Q."/>
            <person name="Mori K."/>
        </authorList>
    </citation>
    <scope>NUCLEOTIDE SEQUENCE [LARGE SCALE GENOMIC DNA]</scope>
    <source>
        <strain evidence="5 6">TBRC 1851</strain>
    </source>
</reference>
<organism evidence="5 6">
    <name type="scientific">Sphaerimonospora cavernae</name>
    <dbReference type="NCBI Taxonomy" id="1740611"/>
    <lineage>
        <taxon>Bacteria</taxon>
        <taxon>Bacillati</taxon>
        <taxon>Actinomycetota</taxon>
        <taxon>Actinomycetes</taxon>
        <taxon>Streptosporangiales</taxon>
        <taxon>Streptosporangiaceae</taxon>
        <taxon>Sphaerimonospora</taxon>
    </lineage>
</organism>
<evidence type="ECO:0000313" key="5">
    <source>
        <dbReference type="EMBL" id="MFC0864803.1"/>
    </source>
</evidence>